<organism evidence="4 5">
    <name type="scientific">Peredibacter starrii</name>
    <dbReference type="NCBI Taxonomy" id="28202"/>
    <lineage>
        <taxon>Bacteria</taxon>
        <taxon>Pseudomonadati</taxon>
        <taxon>Bdellovibrionota</taxon>
        <taxon>Bacteriovoracia</taxon>
        <taxon>Bacteriovoracales</taxon>
        <taxon>Bacteriovoracaceae</taxon>
        <taxon>Peredibacter</taxon>
    </lineage>
</organism>
<dbReference type="RefSeq" id="WP_321397212.1">
    <property type="nucleotide sequence ID" value="NZ_CP139487.1"/>
</dbReference>
<proteinExistence type="inferred from homology"/>
<evidence type="ECO:0000313" key="4">
    <source>
        <dbReference type="EMBL" id="WPU65871.1"/>
    </source>
</evidence>
<dbReference type="EMBL" id="CP139487">
    <property type="protein sequence ID" value="WPU65871.1"/>
    <property type="molecule type" value="Genomic_DNA"/>
</dbReference>
<reference evidence="4 5" key="1">
    <citation type="submission" date="2023-11" db="EMBL/GenBank/DDBJ databases">
        <title>Peredibacter starrii A3.12.</title>
        <authorList>
            <person name="Mitchell R.J."/>
        </authorList>
    </citation>
    <scope>NUCLEOTIDE SEQUENCE [LARGE SCALE GENOMIC DNA]</scope>
    <source>
        <strain evidence="4 5">A3.12</strain>
    </source>
</reference>
<dbReference type="InterPro" id="IPR029479">
    <property type="entry name" value="Nitroreductase"/>
</dbReference>
<accession>A0AAX4HRD2</accession>
<keyword evidence="5" id="KW-1185">Reference proteome</keyword>
<dbReference type="Gene3D" id="3.40.109.10">
    <property type="entry name" value="NADH Oxidase"/>
    <property type="match status" value="1"/>
</dbReference>
<name>A0AAX4HRD2_9BACT</name>
<dbReference type="KEGG" id="psti:SOO65_03845"/>
<keyword evidence="2" id="KW-0560">Oxidoreductase</keyword>
<dbReference type="Pfam" id="PF00881">
    <property type="entry name" value="Nitroreductase"/>
    <property type="match status" value="2"/>
</dbReference>
<protein>
    <submittedName>
        <fullName evidence="4">Nitroreductase family protein</fullName>
    </submittedName>
</protein>
<feature type="domain" description="Nitroreductase" evidence="3">
    <location>
        <begin position="178"/>
        <end position="235"/>
    </location>
</feature>
<gene>
    <name evidence="4" type="ORF">SOO65_03845</name>
</gene>
<dbReference type="InterPro" id="IPR000415">
    <property type="entry name" value="Nitroreductase-like"/>
</dbReference>
<dbReference type="AlphaFoldDB" id="A0AAX4HRD2"/>
<sequence length="257" mass="29612">MNDPAEILTKIPDYEHHEKMNQTSPEEFDHIVQNRRSVRVYTDEKVPEEVVQKVLEWGLLAPNSSNLQCWEFYWVRNPEKKKSLVEALFNQPAARTAQEIIVAVAHPEQWKKTRVQMLKHFEDQGNVPKSARAYYEKLVPIAYSQGFLGIWGVIKKIGITAIGFFKPIPREPTSWSDMKIWAVKSTALACENIMLGFSAYGYDTCPMEGYDSNRIKKILGLPRKTQVVMAISVGKRDKKGVYGPRIRMPKEQFIRVI</sequence>
<dbReference type="PANTHER" id="PTHR43673">
    <property type="entry name" value="NAD(P)H NITROREDUCTASE YDGI-RELATED"/>
    <property type="match status" value="1"/>
</dbReference>
<dbReference type="GO" id="GO:0016491">
    <property type="term" value="F:oxidoreductase activity"/>
    <property type="evidence" value="ECO:0007669"/>
    <property type="project" value="UniProtKB-KW"/>
</dbReference>
<evidence type="ECO:0000256" key="2">
    <source>
        <dbReference type="ARBA" id="ARBA00023002"/>
    </source>
</evidence>
<evidence type="ECO:0000313" key="5">
    <source>
        <dbReference type="Proteomes" id="UP001324634"/>
    </source>
</evidence>
<evidence type="ECO:0000256" key="1">
    <source>
        <dbReference type="ARBA" id="ARBA00007118"/>
    </source>
</evidence>
<comment type="similarity">
    <text evidence="1">Belongs to the nitroreductase family.</text>
</comment>
<dbReference type="PANTHER" id="PTHR43673:SF10">
    <property type="entry name" value="NADH DEHYDROGENASE_NAD(P)H NITROREDUCTASE XCC3605-RELATED"/>
    <property type="match status" value="1"/>
</dbReference>
<dbReference type="Proteomes" id="UP001324634">
    <property type="component" value="Chromosome"/>
</dbReference>
<feature type="domain" description="Nitroreductase" evidence="3">
    <location>
        <begin position="33"/>
        <end position="119"/>
    </location>
</feature>
<dbReference type="SUPFAM" id="SSF55469">
    <property type="entry name" value="FMN-dependent nitroreductase-like"/>
    <property type="match status" value="1"/>
</dbReference>
<evidence type="ECO:0000259" key="3">
    <source>
        <dbReference type="Pfam" id="PF00881"/>
    </source>
</evidence>